<evidence type="ECO:0000256" key="1">
    <source>
        <dbReference type="SAM" id="Coils"/>
    </source>
</evidence>
<keyword evidence="1" id="KW-0175">Coiled coil</keyword>
<feature type="coiled-coil region" evidence="1">
    <location>
        <begin position="689"/>
        <end position="751"/>
    </location>
</feature>
<dbReference type="EMBL" id="SCFB01000006">
    <property type="protein sequence ID" value="RZI45793.1"/>
    <property type="molecule type" value="Genomic_DNA"/>
</dbReference>
<protein>
    <submittedName>
        <fullName evidence="2">Uncharacterized protein</fullName>
    </submittedName>
</protein>
<reference evidence="2 3" key="1">
    <citation type="submission" date="2018-10" db="EMBL/GenBank/DDBJ databases">
        <title>An updated phylogeny of the Alphaproteobacteria reveals that the parasitic Rickettsiales and Holosporales have independent origins.</title>
        <authorList>
            <person name="Munoz-Gomez S.A."/>
            <person name="Hess S."/>
            <person name="Burger G."/>
            <person name="Lang B.F."/>
            <person name="Susko E."/>
            <person name="Slamovits C.H."/>
            <person name="Roger A.J."/>
        </authorList>
    </citation>
    <scope>NUCLEOTIDE SEQUENCE [LARGE SCALE GENOMIC DNA]</scope>
    <source>
        <strain evidence="2">HOLO01</strain>
    </source>
</reference>
<sequence length="826" mass="91692">MMSTLCFCGTGLVEILKSDACFASESRSAPHHPSAPPLPHAEKKELTAEPTFFEINQQLSKFIAAFRGGFYDFLRSRTAQAVNHHNKVAKWFEDNREDLAGVGKTIVKGAISGGIKSIPVVGDFLNAPISLAVSYAGDAAVKKAAKTERSIVECLMDILPETVEDSDKENCQRYFNDLADLFACIGTDYESGMKRVPYDPKALEEIATFFESISKNPSFALNVPEDLGIPAAAPAVSDVQQVFLSLSAFLRTMIETLEPLQDELEKEIEPGKILVSQNEDEKKLLGNCREVFDNLLISVKSDGLTDLPKKHPARFLLGGFFKDKLVFKSFLTHAIDSMKVDLKLSDEDQEILSDGAESIDKILTLLLRNDADLPEVIGPQHRYAMAILAMFINPLEKLSGPHESVVKASKNVVEAINAYREWVVAQKASIVEKDDEDEDEDEESKIIEDLEKVSDAMIDHVSTTVSAGLDIAKDAFIDKEKVESIAEFLKEKEIGKIETTFKGAGIASETAFAIFGTVVGQLVKNIGKKQSKWIQFKVIPEVSEKPDSQIRLLEVFENEKLASITNLPLPSTNADLELAVRDDIQSLRELFRLCFHTAGLETQSKERKVLNVAVKIIVNSGVAAGGAALSGASMGAGTPFALAAVAAASTIFTDLTESYLLNPERHSLEDIVQRVAKRQLEKSNQEMNIDENMDKQDKLTSQIHFLEEKERTEPLPGKSREKKLKELQTELQELQGQLKKSLKKNDAANLNMESPNHVVLNPKLLTELLRFKNDRFYQRVKTKTLTLEHVYAGRRLGSLFNYNDTVVEYINKLLKNAQALVKEETE</sequence>
<dbReference type="Proteomes" id="UP000293550">
    <property type="component" value="Unassembled WGS sequence"/>
</dbReference>
<organism evidence="2 3">
    <name type="scientific">Candidatus Finniella inopinata</name>
    <dbReference type="NCBI Taxonomy" id="1696036"/>
    <lineage>
        <taxon>Bacteria</taxon>
        <taxon>Pseudomonadati</taxon>
        <taxon>Pseudomonadota</taxon>
        <taxon>Alphaproteobacteria</taxon>
        <taxon>Holosporales</taxon>
        <taxon>Candidatus Paracaedibacteraceae</taxon>
        <taxon>Candidatus Finniella</taxon>
    </lineage>
</organism>
<name>A0A4Q7DG77_9PROT</name>
<comment type="caution">
    <text evidence="2">The sequence shown here is derived from an EMBL/GenBank/DDBJ whole genome shotgun (WGS) entry which is preliminary data.</text>
</comment>
<dbReference type="RefSeq" id="WP_165380344.1">
    <property type="nucleotide sequence ID" value="NZ_SCFB01000006.1"/>
</dbReference>
<gene>
    <name evidence="2" type="ORF">EQU50_04985</name>
</gene>
<proteinExistence type="predicted"/>
<accession>A0A4Q7DG77</accession>
<evidence type="ECO:0000313" key="2">
    <source>
        <dbReference type="EMBL" id="RZI45793.1"/>
    </source>
</evidence>
<dbReference type="AlphaFoldDB" id="A0A4Q7DG77"/>
<keyword evidence="3" id="KW-1185">Reference proteome</keyword>
<evidence type="ECO:0000313" key="3">
    <source>
        <dbReference type="Proteomes" id="UP000293550"/>
    </source>
</evidence>